<keyword evidence="3" id="KW-1185">Reference proteome</keyword>
<evidence type="ECO:0000313" key="3">
    <source>
        <dbReference type="Proteomes" id="UP001595533"/>
    </source>
</evidence>
<dbReference type="PANTHER" id="PTHR35024">
    <property type="entry name" value="HYPOTHETICAL CYTOSOLIC PROTEIN"/>
    <property type="match status" value="1"/>
</dbReference>
<name>A0ABV7J9K8_9GAMM</name>
<accession>A0ABV7J9K8</accession>
<dbReference type="RefSeq" id="WP_157892720.1">
    <property type="nucleotide sequence ID" value="NZ_JBHRTS010000005.1"/>
</dbReference>
<dbReference type="InterPro" id="IPR007607">
    <property type="entry name" value="BacA/B"/>
</dbReference>
<gene>
    <name evidence="2" type="ORF">ACFODZ_10335</name>
</gene>
<dbReference type="PANTHER" id="PTHR35024:SF4">
    <property type="entry name" value="POLYMER-FORMING CYTOSKELETAL PROTEIN"/>
    <property type="match status" value="1"/>
</dbReference>
<sequence>MASNQPHQDIDTIIGPNTTIKGDLTFSGNMHLLGSVEGSIVSTTENDTLIISDSGRINGSLKTGNLNINGTVEGDITVTGKMEVNSKARINGNIFYVNIEMETGSQVNGKLIYQGGDVTPISNKKAEKDGK</sequence>
<proteinExistence type="inferred from homology"/>
<organism evidence="2 3">
    <name type="scientific">Marinicella sediminis</name>
    <dbReference type="NCBI Taxonomy" id="1792834"/>
    <lineage>
        <taxon>Bacteria</taxon>
        <taxon>Pseudomonadati</taxon>
        <taxon>Pseudomonadota</taxon>
        <taxon>Gammaproteobacteria</taxon>
        <taxon>Lysobacterales</taxon>
        <taxon>Marinicellaceae</taxon>
        <taxon>Marinicella</taxon>
    </lineage>
</organism>
<dbReference type="Proteomes" id="UP001595533">
    <property type="component" value="Unassembled WGS sequence"/>
</dbReference>
<evidence type="ECO:0000313" key="2">
    <source>
        <dbReference type="EMBL" id="MFC3194634.1"/>
    </source>
</evidence>
<protein>
    <submittedName>
        <fullName evidence="2">Polymer-forming cytoskeletal protein</fullName>
    </submittedName>
</protein>
<reference evidence="3" key="1">
    <citation type="journal article" date="2019" name="Int. J. Syst. Evol. Microbiol.">
        <title>The Global Catalogue of Microorganisms (GCM) 10K type strain sequencing project: providing services to taxonomists for standard genome sequencing and annotation.</title>
        <authorList>
            <consortium name="The Broad Institute Genomics Platform"/>
            <consortium name="The Broad Institute Genome Sequencing Center for Infectious Disease"/>
            <person name="Wu L."/>
            <person name="Ma J."/>
        </authorList>
    </citation>
    <scope>NUCLEOTIDE SEQUENCE [LARGE SCALE GENOMIC DNA]</scope>
    <source>
        <strain evidence="3">KCTC 42953</strain>
    </source>
</reference>
<dbReference type="Pfam" id="PF04519">
    <property type="entry name" value="Bactofilin"/>
    <property type="match status" value="1"/>
</dbReference>
<evidence type="ECO:0000256" key="1">
    <source>
        <dbReference type="ARBA" id="ARBA00044755"/>
    </source>
</evidence>
<dbReference type="EMBL" id="JBHRTS010000005">
    <property type="protein sequence ID" value="MFC3194634.1"/>
    <property type="molecule type" value="Genomic_DNA"/>
</dbReference>
<comment type="caution">
    <text evidence="2">The sequence shown here is derived from an EMBL/GenBank/DDBJ whole genome shotgun (WGS) entry which is preliminary data.</text>
</comment>
<comment type="similarity">
    <text evidence="1">Belongs to the bactofilin family.</text>
</comment>